<dbReference type="EC" id="2.7.7.41" evidence="6 18"/>
<keyword evidence="8" id="KW-1003">Cell membrane</keyword>
<feature type="transmembrane region" description="Helical" evidence="19">
    <location>
        <begin position="112"/>
        <end position="132"/>
    </location>
</feature>
<evidence type="ECO:0000256" key="15">
    <source>
        <dbReference type="ARBA" id="ARBA00023136"/>
    </source>
</evidence>
<evidence type="ECO:0000256" key="19">
    <source>
        <dbReference type="SAM" id="Phobius"/>
    </source>
</evidence>
<keyword evidence="14" id="KW-0443">Lipid metabolism</keyword>
<evidence type="ECO:0000256" key="2">
    <source>
        <dbReference type="ARBA" id="ARBA00004651"/>
    </source>
</evidence>
<evidence type="ECO:0000256" key="10">
    <source>
        <dbReference type="ARBA" id="ARBA00022679"/>
    </source>
</evidence>
<evidence type="ECO:0000256" key="5">
    <source>
        <dbReference type="ARBA" id="ARBA00010185"/>
    </source>
</evidence>
<keyword evidence="15 19" id="KW-0472">Membrane</keyword>
<feature type="transmembrane region" description="Helical" evidence="19">
    <location>
        <begin position="138"/>
        <end position="157"/>
    </location>
</feature>
<evidence type="ECO:0000256" key="14">
    <source>
        <dbReference type="ARBA" id="ARBA00023098"/>
    </source>
</evidence>
<keyword evidence="12 18" id="KW-0548">Nucleotidyltransferase</keyword>
<feature type="transmembrane region" description="Helical" evidence="19">
    <location>
        <begin position="56"/>
        <end position="74"/>
    </location>
</feature>
<evidence type="ECO:0000256" key="12">
    <source>
        <dbReference type="ARBA" id="ARBA00022695"/>
    </source>
</evidence>
<dbReference type="GO" id="GO:0005886">
    <property type="term" value="C:plasma membrane"/>
    <property type="evidence" value="ECO:0007669"/>
    <property type="project" value="UniProtKB-SubCell"/>
</dbReference>
<evidence type="ECO:0000313" key="20">
    <source>
        <dbReference type="EMBL" id="QJR09984.1"/>
    </source>
</evidence>
<proteinExistence type="inferred from homology"/>
<dbReference type="Pfam" id="PF01148">
    <property type="entry name" value="CTP_transf_1"/>
    <property type="match status" value="1"/>
</dbReference>
<sequence length="274" mass="29928">MLLTRVLTALALMPAVLGMLIFAPRGWWSLFAMLFAAFASWEWSRLCGFQALAQRAWLAFSASIGAALFTLYVVSPLNLYPMVAQGLLWAAAAFWLFAVPWWLKEKLRPPPWVLGLAGWLVVWPFWIALVDLRDRSKWLLLAIALIVWIADIAAYFAGRKFGKRKLAPAISPGKSWEGVYGALTGVLIYGVILLVWSSGAAPTAWWIVFLAAMVLLTAVSVLGDLFESWMKRGAGVKDSSNLLPGHGGVLDRVDALTSTLPVAALLVSLKGTLG</sequence>
<comment type="catalytic activity">
    <reaction evidence="1 18">
        <text>a 1,2-diacyl-sn-glycero-3-phosphate + CTP + H(+) = a CDP-1,2-diacyl-sn-glycerol + diphosphate</text>
        <dbReference type="Rhea" id="RHEA:16229"/>
        <dbReference type="ChEBI" id="CHEBI:15378"/>
        <dbReference type="ChEBI" id="CHEBI:33019"/>
        <dbReference type="ChEBI" id="CHEBI:37563"/>
        <dbReference type="ChEBI" id="CHEBI:58332"/>
        <dbReference type="ChEBI" id="CHEBI:58608"/>
        <dbReference type="EC" id="2.7.7.41"/>
    </reaction>
</comment>
<protein>
    <recommendedName>
        <fullName evidence="7 18">Phosphatidate cytidylyltransferase</fullName>
        <ecNumber evidence="6 18">2.7.7.41</ecNumber>
    </recommendedName>
</protein>
<dbReference type="GO" id="GO:0004605">
    <property type="term" value="F:phosphatidate cytidylyltransferase activity"/>
    <property type="evidence" value="ECO:0007669"/>
    <property type="project" value="UniProtKB-EC"/>
</dbReference>
<dbReference type="EMBL" id="CP053069">
    <property type="protein sequence ID" value="QJR09984.1"/>
    <property type="molecule type" value="Genomic_DNA"/>
</dbReference>
<name>A0A6M4GU20_9PROT</name>
<keyword evidence="16" id="KW-0594">Phospholipid biosynthesis</keyword>
<evidence type="ECO:0000256" key="13">
    <source>
        <dbReference type="ARBA" id="ARBA00022989"/>
    </source>
</evidence>
<keyword evidence="17" id="KW-1208">Phospholipid metabolism</keyword>
<dbReference type="PROSITE" id="PS01315">
    <property type="entry name" value="CDS"/>
    <property type="match status" value="1"/>
</dbReference>
<organism evidence="20 21">
    <name type="scientific">Usitatibacter rugosus</name>
    <dbReference type="NCBI Taxonomy" id="2732067"/>
    <lineage>
        <taxon>Bacteria</taxon>
        <taxon>Pseudomonadati</taxon>
        <taxon>Pseudomonadota</taxon>
        <taxon>Betaproteobacteria</taxon>
        <taxon>Nitrosomonadales</taxon>
        <taxon>Usitatibacteraceae</taxon>
        <taxon>Usitatibacter</taxon>
    </lineage>
</organism>
<dbReference type="AlphaFoldDB" id="A0A6M4GU20"/>
<feature type="transmembrane region" description="Helical" evidence="19">
    <location>
        <begin position="203"/>
        <end position="222"/>
    </location>
</feature>
<evidence type="ECO:0000256" key="17">
    <source>
        <dbReference type="ARBA" id="ARBA00023264"/>
    </source>
</evidence>
<dbReference type="Proteomes" id="UP000501534">
    <property type="component" value="Chromosome"/>
</dbReference>
<comment type="subcellular location">
    <subcellularLocation>
        <location evidence="2">Cell membrane</location>
        <topology evidence="2">Multi-pass membrane protein</topology>
    </subcellularLocation>
</comment>
<keyword evidence="9" id="KW-0444">Lipid biosynthesis</keyword>
<evidence type="ECO:0000256" key="8">
    <source>
        <dbReference type="ARBA" id="ARBA00022475"/>
    </source>
</evidence>
<evidence type="ECO:0000313" key="21">
    <source>
        <dbReference type="Proteomes" id="UP000501534"/>
    </source>
</evidence>
<reference evidence="20 21" key="1">
    <citation type="submission" date="2020-04" db="EMBL/GenBank/DDBJ databases">
        <title>Usitatibacter rugosus gen. nov., sp. nov. and Usitatibacter palustris sp. nov., novel members of Usitatibacteraceae fam. nov. within the order Nitrosomonadales isolated from soil.</title>
        <authorList>
            <person name="Huber K.J."/>
            <person name="Neumann-Schaal M."/>
            <person name="Geppert A."/>
            <person name="Luckner M."/>
            <person name="Wanner G."/>
            <person name="Overmann J."/>
        </authorList>
    </citation>
    <scope>NUCLEOTIDE SEQUENCE [LARGE SCALE GENOMIC DNA]</scope>
    <source>
        <strain evidence="20 21">0125_3</strain>
    </source>
</reference>
<keyword evidence="10 18" id="KW-0808">Transferase</keyword>
<comment type="pathway">
    <text evidence="4">Lipid metabolism.</text>
</comment>
<comment type="pathway">
    <text evidence="3 18">Phospholipid metabolism; CDP-diacylglycerol biosynthesis; CDP-diacylglycerol from sn-glycerol 3-phosphate: step 3/3.</text>
</comment>
<evidence type="ECO:0000256" key="9">
    <source>
        <dbReference type="ARBA" id="ARBA00022516"/>
    </source>
</evidence>
<dbReference type="RefSeq" id="WP_171090154.1">
    <property type="nucleotide sequence ID" value="NZ_CP053069.1"/>
</dbReference>
<accession>A0A6M4GU20</accession>
<keyword evidence="13 19" id="KW-1133">Transmembrane helix</keyword>
<comment type="similarity">
    <text evidence="5 18">Belongs to the CDS family.</text>
</comment>
<keyword evidence="21" id="KW-1185">Reference proteome</keyword>
<evidence type="ECO:0000256" key="1">
    <source>
        <dbReference type="ARBA" id="ARBA00001698"/>
    </source>
</evidence>
<evidence type="ECO:0000256" key="4">
    <source>
        <dbReference type="ARBA" id="ARBA00005189"/>
    </source>
</evidence>
<evidence type="ECO:0000256" key="3">
    <source>
        <dbReference type="ARBA" id="ARBA00005119"/>
    </source>
</evidence>
<dbReference type="KEGG" id="uru:DSM104443_01035"/>
<dbReference type="PANTHER" id="PTHR46382:SF1">
    <property type="entry name" value="PHOSPHATIDATE CYTIDYLYLTRANSFERASE"/>
    <property type="match status" value="1"/>
</dbReference>
<evidence type="ECO:0000256" key="16">
    <source>
        <dbReference type="ARBA" id="ARBA00023209"/>
    </source>
</evidence>
<evidence type="ECO:0000256" key="18">
    <source>
        <dbReference type="RuleBase" id="RU003938"/>
    </source>
</evidence>
<dbReference type="PANTHER" id="PTHR46382">
    <property type="entry name" value="PHOSPHATIDATE CYTIDYLYLTRANSFERASE"/>
    <property type="match status" value="1"/>
</dbReference>
<dbReference type="InterPro" id="IPR000374">
    <property type="entry name" value="PC_trans"/>
</dbReference>
<evidence type="ECO:0000256" key="11">
    <source>
        <dbReference type="ARBA" id="ARBA00022692"/>
    </source>
</evidence>
<feature type="transmembrane region" description="Helical" evidence="19">
    <location>
        <begin position="178"/>
        <end position="197"/>
    </location>
</feature>
<feature type="transmembrane region" description="Helical" evidence="19">
    <location>
        <begin position="86"/>
        <end position="103"/>
    </location>
</feature>
<keyword evidence="11 18" id="KW-0812">Transmembrane</keyword>
<evidence type="ECO:0000256" key="7">
    <source>
        <dbReference type="ARBA" id="ARBA00019373"/>
    </source>
</evidence>
<dbReference type="GO" id="GO:0016024">
    <property type="term" value="P:CDP-diacylglycerol biosynthetic process"/>
    <property type="evidence" value="ECO:0007669"/>
    <property type="project" value="UniProtKB-UniPathway"/>
</dbReference>
<gene>
    <name evidence="20" type="primary">cdsA</name>
    <name evidence="20" type="ORF">DSM104443_01035</name>
</gene>
<evidence type="ECO:0000256" key="6">
    <source>
        <dbReference type="ARBA" id="ARBA00012487"/>
    </source>
</evidence>
<dbReference type="UniPathway" id="UPA00557">
    <property type="reaction ID" value="UER00614"/>
</dbReference>